<comment type="caution">
    <text evidence="2">The sequence shown here is derived from an EMBL/GenBank/DDBJ whole genome shotgun (WGS) entry which is preliminary data.</text>
</comment>
<evidence type="ECO:0000313" key="2">
    <source>
        <dbReference type="EMBL" id="MBU5593035.1"/>
    </source>
</evidence>
<feature type="domain" description="N-acetyltransferase" evidence="1">
    <location>
        <begin position="17"/>
        <end position="182"/>
    </location>
</feature>
<organism evidence="2 3">
    <name type="scientific">Clostridium simiarum</name>
    <dbReference type="NCBI Taxonomy" id="2841506"/>
    <lineage>
        <taxon>Bacteria</taxon>
        <taxon>Bacillati</taxon>
        <taxon>Bacillota</taxon>
        <taxon>Clostridia</taxon>
        <taxon>Eubacteriales</taxon>
        <taxon>Clostridiaceae</taxon>
        <taxon>Clostridium</taxon>
    </lineage>
</organism>
<name>A0ABS6F3Q5_9CLOT</name>
<dbReference type="RefSeq" id="WP_216457723.1">
    <property type="nucleotide sequence ID" value="NZ_JAHLQL010000006.1"/>
</dbReference>
<dbReference type="Proteomes" id="UP000736583">
    <property type="component" value="Unassembled WGS sequence"/>
</dbReference>
<dbReference type="EMBL" id="JAHLQL010000006">
    <property type="protein sequence ID" value="MBU5593035.1"/>
    <property type="molecule type" value="Genomic_DNA"/>
</dbReference>
<reference evidence="2 3" key="1">
    <citation type="submission" date="2021-06" db="EMBL/GenBank/DDBJ databases">
        <authorList>
            <person name="Sun Q."/>
            <person name="Li D."/>
        </authorList>
    </citation>
    <scope>NUCLEOTIDE SEQUENCE [LARGE SCALE GENOMIC DNA]</scope>
    <source>
        <strain evidence="2 3">MSJ-4</strain>
    </source>
</reference>
<dbReference type="PROSITE" id="PS51186">
    <property type="entry name" value="GNAT"/>
    <property type="match status" value="1"/>
</dbReference>
<keyword evidence="3" id="KW-1185">Reference proteome</keyword>
<protein>
    <submittedName>
        <fullName evidence="2">GNAT family N-acetyltransferase</fullName>
    </submittedName>
</protein>
<gene>
    <name evidence="2" type="ORF">KQI89_14885</name>
</gene>
<dbReference type="InterPro" id="IPR000182">
    <property type="entry name" value="GNAT_dom"/>
</dbReference>
<dbReference type="PANTHER" id="PTHR43792:SF9">
    <property type="entry name" value="RIBOSOMAL-PROTEIN-ALANINE ACETYLTRANSFERASE"/>
    <property type="match status" value="1"/>
</dbReference>
<dbReference type="InterPro" id="IPR051531">
    <property type="entry name" value="N-acetyltransferase"/>
</dbReference>
<evidence type="ECO:0000313" key="3">
    <source>
        <dbReference type="Proteomes" id="UP000736583"/>
    </source>
</evidence>
<dbReference type="PANTHER" id="PTHR43792">
    <property type="entry name" value="GNAT FAMILY, PUTATIVE (AFU_ORTHOLOGUE AFUA_3G00765)-RELATED-RELATED"/>
    <property type="match status" value="1"/>
</dbReference>
<accession>A0ABS6F3Q5</accession>
<proteinExistence type="predicted"/>
<dbReference type="Pfam" id="PF13302">
    <property type="entry name" value="Acetyltransf_3"/>
    <property type="match status" value="1"/>
</dbReference>
<evidence type="ECO:0000259" key="1">
    <source>
        <dbReference type="PROSITE" id="PS51186"/>
    </source>
</evidence>
<sequence length="190" mass="21889">MNKKCFDIFPVLETERLILRQINSKDRQVIFEIYGDAKVAEYDWFSPIDREEKAITFIEHFNKEFEAQEEITFGIVRKEDGAFIGCCCLGDFDDDTSRSEIGYVLKRREWNKGYATESVKALVTFGFETMDLNRIEAFITPGNDASIAVLKKAGFIQEGIVRERDLIKGKLEDGVILAILKRDYLSNHIL</sequence>